<proteinExistence type="predicted"/>
<evidence type="ECO:0000313" key="2">
    <source>
        <dbReference type="Proteomes" id="UP000215377"/>
    </source>
</evidence>
<accession>A0A225NB98</accession>
<organism evidence="1 2">
    <name type="scientific">Marinibacterium profundimaris</name>
    <dbReference type="NCBI Taxonomy" id="1679460"/>
    <lineage>
        <taxon>Bacteria</taxon>
        <taxon>Pseudomonadati</taxon>
        <taxon>Pseudomonadota</taxon>
        <taxon>Alphaproteobacteria</taxon>
        <taxon>Rhodobacterales</taxon>
        <taxon>Paracoccaceae</taxon>
        <taxon>Marinibacterium</taxon>
    </lineage>
</organism>
<name>A0A225NB98_9RHOB</name>
<keyword evidence="2" id="KW-1185">Reference proteome</keyword>
<reference evidence="1 2" key="1">
    <citation type="submission" date="2013-04" db="EMBL/GenBank/DDBJ databases">
        <title>Oceanicola sp. 22II1-22F33 Genome Sequencing.</title>
        <authorList>
            <person name="Lai Q."/>
            <person name="Li G."/>
            <person name="Shao Z."/>
        </authorList>
    </citation>
    <scope>NUCLEOTIDE SEQUENCE [LARGE SCALE GENOMIC DNA]</scope>
    <source>
        <strain evidence="1 2">22II1-22F33</strain>
    </source>
</reference>
<sequence length="106" mass="12283">MPTKPVHPFAYGFPADDYASLGEEILHIRRAQREPMIDPNGVGDDFARETIALQAWHLCWYFHAHQLDRFCGGSKLAIPHHYIRVLKRQVFDSVHWHSPTMKEACT</sequence>
<dbReference type="EMBL" id="AQQR01000027">
    <property type="protein sequence ID" value="OWU67635.1"/>
    <property type="molecule type" value="Genomic_DNA"/>
</dbReference>
<gene>
    <name evidence="1" type="ORF">ATO3_25900</name>
</gene>
<dbReference type="AlphaFoldDB" id="A0A225NB98"/>
<comment type="caution">
    <text evidence="1">The sequence shown here is derived from an EMBL/GenBank/DDBJ whole genome shotgun (WGS) entry which is preliminary data.</text>
</comment>
<protein>
    <submittedName>
        <fullName evidence="1">Uncharacterized protein</fullName>
    </submittedName>
</protein>
<evidence type="ECO:0000313" key="1">
    <source>
        <dbReference type="EMBL" id="OWU67635.1"/>
    </source>
</evidence>
<dbReference type="Proteomes" id="UP000215377">
    <property type="component" value="Unassembled WGS sequence"/>
</dbReference>